<dbReference type="KEGG" id="sli:Slin_7031"/>
<dbReference type="InterPro" id="IPR047677">
    <property type="entry name" value="GDCCVxC"/>
</dbReference>
<dbReference type="EMBL" id="CP001774">
    <property type="protein sequence ID" value="ADB42974.1"/>
    <property type="molecule type" value="Genomic_DNA"/>
</dbReference>
<geneLocation type="plasmid" evidence="1 2">
    <name>pSLIN05</name>
</geneLocation>
<protein>
    <submittedName>
        <fullName evidence="1">Uncharacterized protein</fullName>
    </submittedName>
</protein>
<organism evidence="1 2">
    <name type="scientific">Spirosoma linguale (strain ATCC 33905 / DSM 74 / LMG 10896 / Claus 1)</name>
    <dbReference type="NCBI Taxonomy" id="504472"/>
    <lineage>
        <taxon>Bacteria</taxon>
        <taxon>Pseudomonadati</taxon>
        <taxon>Bacteroidota</taxon>
        <taxon>Cytophagia</taxon>
        <taxon>Cytophagales</taxon>
        <taxon>Cytophagaceae</taxon>
        <taxon>Spirosoma</taxon>
    </lineage>
</organism>
<accession>D2QVZ2</accession>
<dbReference type="HOGENOM" id="CLU_178450_1_0_10"/>
<evidence type="ECO:0000313" key="1">
    <source>
        <dbReference type="EMBL" id="ADB42974.1"/>
    </source>
</evidence>
<reference evidence="1 2" key="1">
    <citation type="journal article" date="2010" name="Stand. Genomic Sci.">
        <title>Complete genome sequence of Spirosoma linguale type strain (1).</title>
        <authorList>
            <person name="Lail K."/>
            <person name="Sikorski J."/>
            <person name="Saunders E."/>
            <person name="Lapidus A."/>
            <person name="Glavina Del Rio T."/>
            <person name="Copeland A."/>
            <person name="Tice H."/>
            <person name="Cheng J.-F."/>
            <person name="Lucas S."/>
            <person name="Nolan M."/>
            <person name="Bruce D."/>
            <person name="Goodwin L."/>
            <person name="Pitluck S."/>
            <person name="Ivanova N."/>
            <person name="Mavromatis K."/>
            <person name="Ovchinnikova G."/>
            <person name="Pati A."/>
            <person name="Chen A."/>
            <person name="Palaniappan K."/>
            <person name="Land M."/>
            <person name="Hauser L."/>
            <person name="Chang Y.-J."/>
            <person name="Jeffries C.D."/>
            <person name="Chain P."/>
            <person name="Brettin T."/>
            <person name="Detter J.C."/>
            <person name="Schuetze A."/>
            <person name="Rohde M."/>
            <person name="Tindall B.J."/>
            <person name="Goeker M."/>
            <person name="Bristow J."/>
            <person name="Eisen J.A."/>
            <person name="Markowitz V."/>
            <person name="Hugenholtz P."/>
            <person name="Kyrpides N.C."/>
            <person name="Klenk H.-P."/>
            <person name="Chen F."/>
        </authorList>
    </citation>
    <scope>NUCLEOTIDE SEQUENCE [LARGE SCALE GENOMIC DNA]</scope>
    <source>
        <strain evidence="2">ATCC 33905 / DSM 74 / LMG 10896 / Claus 1</strain>
    </source>
</reference>
<keyword evidence="1" id="KW-0614">Plasmid</keyword>
<gene>
    <name evidence="1" type="ordered locus">Slin_7031</name>
</gene>
<sequence length="73" mass="8372">MIIQPRMVLESTLVCPVCNHQQQETMPTNACQYFYEYSYCQSLLRPILGHCCVYCSYGSVQCPPVQQQKACCL</sequence>
<dbReference type="NCBIfam" id="NF041374">
    <property type="entry name" value="GDCCVxC"/>
    <property type="match status" value="1"/>
</dbReference>
<evidence type="ECO:0000313" key="2">
    <source>
        <dbReference type="Proteomes" id="UP000002028"/>
    </source>
</evidence>
<proteinExistence type="predicted"/>
<dbReference type="AlphaFoldDB" id="D2QVZ2"/>
<name>D2QVZ2_SPILD</name>
<keyword evidence="2" id="KW-1185">Reference proteome</keyword>
<dbReference type="Proteomes" id="UP000002028">
    <property type="component" value="Plasmid pSLIN05"/>
</dbReference>